<evidence type="ECO:0000256" key="10">
    <source>
        <dbReference type="ARBA" id="ARBA00023012"/>
    </source>
</evidence>
<keyword evidence="6" id="KW-0547">Nucleotide-binding</keyword>
<dbReference type="InterPro" id="IPR010559">
    <property type="entry name" value="Sig_transdc_His_kin_internal"/>
</dbReference>
<evidence type="ECO:0000256" key="1">
    <source>
        <dbReference type="ARBA" id="ARBA00004651"/>
    </source>
</evidence>
<keyword evidence="7 14" id="KW-0418">Kinase</keyword>
<name>A0AAX3N2V1_9BACL</name>
<proteinExistence type="predicted"/>
<keyword evidence="2" id="KW-1003">Cell membrane</keyword>
<evidence type="ECO:0000256" key="6">
    <source>
        <dbReference type="ARBA" id="ARBA00022741"/>
    </source>
</evidence>
<sequence length="606" mass="68489">MRMFNNQSLFVKLFLVTLISLIAVSVITLAITIRMSEQLFLQTFSITNTKLLKQMKSNLESYNGAVATTTNLVSQSGTIRNYLTNGDTDSVSLAMQTYNMTQRMKSISSNLSAYEVSIMVLGANGRSYTTDPWYWSATAAELTDHPITERTIRNPHKILYQLYHDDSQSGTWKEPVLVASKALYHHGSDEIYGTMYVMIRDSIFKPFYANFTSDGNDVLLMNDEGLVISSNQQELIGMTDKALLNKVIADQRSGELGKNADLQGDERILFSEYLPEFDFYLVNLIDKDAAIGQMVNLRALTLTTLGIVGISLIIVYFMTRKMTRSLRGLIHQMSGIPTKGFSNYVDVSTSSLEAQELGNAFNFMLDELNDYVERLVQTEKQQRNAELAALQMQINPHFLYNTLASIKFLVQQGDRERAAETINSLITLLQNTVSDVESTIPVKQEIETLKNYVYINHVRYGDKIRVNYFIEPDVMDFEVPKLIIQPFIENAFFHAFNHKGEGSILIMISSQHEQLICEVVDNGDGMEMEPVLERTESVDQSGLPETKLPQTKRNRKLFSGIGIKNVDERIKIMYGEDYGVHITSKLGEGTKVRISLPIISSEKNND</sequence>
<dbReference type="GO" id="GO:0000155">
    <property type="term" value="F:phosphorelay sensor kinase activity"/>
    <property type="evidence" value="ECO:0007669"/>
    <property type="project" value="InterPro"/>
</dbReference>
<protein>
    <submittedName>
        <fullName evidence="14">Sensor histidine kinase</fullName>
    </submittedName>
</protein>
<evidence type="ECO:0000256" key="9">
    <source>
        <dbReference type="ARBA" id="ARBA00022989"/>
    </source>
</evidence>
<feature type="domain" description="HAMP" evidence="13">
    <location>
        <begin position="320"/>
        <end position="373"/>
    </location>
</feature>
<dbReference type="GO" id="GO:0005886">
    <property type="term" value="C:plasma membrane"/>
    <property type="evidence" value="ECO:0007669"/>
    <property type="project" value="UniProtKB-SubCell"/>
</dbReference>
<dbReference type="Proteomes" id="UP001220962">
    <property type="component" value="Chromosome"/>
</dbReference>
<keyword evidence="5 12" id="KW-0812">Transmembrane</keyword>
<evidence type="ECO:0000256" key="11">
    <source>
        <dbReference type="ARBA" id="ARBA00023136"/>
    </source>
</evidence>
<dbReference type="PANTHER" id="PTHR34220">
    <property type="entry name" value="SENSOR HISTIDINE KINASE YPDA"/>
    <property type="match status" value="1"/>
</dbReference>
<accession>A0AAX3N2V1</accession>
<keyword evidence="3" id="KW-0597">Phosphoprotein</keyword>
<keyword evidence="4" id="KW-0808">Transferase</keyword>
<evidence type="ECO:0000256" key="3">
    <source>
        <dbReference type="ARBA" id="ARBA00022553"/>
    </source>
</evidence>
<dbReference type="EMBL" id="CP118101">
    <property type="protein sequence ID" value="WDH82942.1"/>
    <property type="molecule type" value="Genomic_DNA"/>
</dbReference>
<feature type="transmembrane region" description="Helical" evidence="12">
    <location>
        <begin position="299"/>
        <end position="318"/>
    </location>
</feature>
<dbReference type="PANTHER" id="PTHR34220:SF11">
    <property type="entry name" value="SENSOR PROTEIN KINASE HPTS"/>
    <property type="match status" value="1"/>
</dbReference>
<dbReference type="InterPro" id="IPR003660">
    <property type="entry name" value="HAMP_dom"/>
</dbReference>
<organism evidence="14 15">
    <name type="scientific">Paenibacillus urinalis</name>
    <dbReference type="NCBI Taxonomy" id="521520"/>
    <lineage>
        <taxon>Bacteria</taxon>
        <taxon>Bacillati</taxon>
        <taxon>Bacillota</taxon>
        <taxon>Bacilli</taxon>
        <taxon>Bacillales</taxon>
        <taxon>Paenibacillaceae</taxon>
        <taxon>Paenibacillus</taxon>
    </lineage>
</organism>
<keyword evidence="11 12" id="KW-0472">Membrane</keyword>
<dbReference type="RefSeq" id="WP_274359263.1">
    <property type="nucleotide sequence ID" value="NZ_CP118101.1"/>
</dbReference>
<dbReference type="Pfam" id="PF06580">
    <property type="entry name" value="His_kinase"/>
    <property type="match status" value="1"/>
</dbReference>
<evidence type="ECO:0000256" key="5">
    <source>
        <dbReference type="ARBA" id="ARBA00022692"/>
    </source>
</evidence>
<dbReference type="InterPro" id="IPR050640">
    <property type="entry name" value="Bact_2-comp_sensor_kinase"/>
</dbReference>
<dbReference type="SUPFAM" id="SSF55874">
    <property type="entry name" value="ATPase domain of HSP90 chaperone/DNA topoisomerase II/histidine kinase"/>
    <property type="match status" value="1"/>
</dbReference>
<keyword evidence="10" id="KW-0902">Two-component regulatory system</keyword>
<gene>
    <name evidence="14" type="ORF">PUW23_01460</name>
</gene>
<reference evidence="14" key="1">
    <citation type="submission" date="2023-02" db="EMBL/GenBank/DDBJ databases">
        <title>Pathogen: clinical or host-associated sample.</title>
        <authorList>
            <person name="Hergert J."/>
            <person name="Casey R."/>
            <person name="Wagner J."/>
            <person name="Young E.L."/>
            <person name="Oakeson K.F."/>
        </authorList>
    </citation>
    <scope>NUCLEOTIDE SEQUENCE</scope>
    <source>
        <strain evidence="14">2022CK-00830</strain>
    </source>
</reference>
<dbReference type="Gene3D" id="6.10.340.10">
    <property type="match status" value="1"/>
</dbReference>
<evidence type="ECO:0000256" key="2">
    <source>
        <dbReference type="ARBA" id="ARBA00022475"/>
    </source>
</evidence>
<dbReference type="InterPro" id="IPR036890">
    <property type="entry name" value="HATPase_C_sf"/>
</dbReference>
<comment type="subcellular location">
    <subcellularLocation>
        <location evidence="1">Cell membrane</location>
        <topology evidence="1">Multi-pass membrane protein</topology>
    </subcellularLocation>
</comment>
<dbReference type="GO" id="GO:0005524">
    <property type="term" value="F:ATP binding"/>
    <property type="evidence" value="ECO:0007669"/>
    <property type="project" value="UniProtKB-KW"/>
</dbReference>
<dbReference type="Gene3D" id="3.30.565.10">
    <property type="entry name" value="Histidine kinase-like ATPase, C-terminal domain"/>
    <property type="match status" value="1"/>
</dbReference>
<dbReference type="Pfam" id="PF02518">
    <property type="entry name" value="HATPase_c"/>
    <property type="match status" value="1"/>
</dbReference>
<evidence type="ECO:0000313" key="15">
    <source>
        <dbReference type="Proteomes" id="UP001220962"/>
    </source>
</evidence>
<dbReference type="PROSITE" id="PS50885">
    <property type="entry name" value="HAMP"/>
    <property type="match status" value="1"/>
</dbReference>
<evidence type="ECO:0000256" key="8">
    <source>
        <dbReference type="ARBA" id="ARBA00022840"/>
    </source>
</evidence>
<dbReference type="AlphaFoldDB" id="A0AAX3N2V1"/>
<evidence type="ECO:0000256" key="7">
    <source>
        <dbReference type="ARBA" id="ARBA00022777"/>
    </source>
</evidence>
<evidence type="ECO:0000256" key="12">
    <source>
        <dbReference type="SAM" id="Phobius"/>
    </source>
</evidence>
<dbReference type="InterPro" id="IPR003594">
    <property type="entry name" value="HATPase_dom"/>
</dbReference>
<evidence type="ECO:0000256" key="4">
    <source>
        <dbReference type="ARBA" id="ARBA00022679"/>
    </source>
</evidence>
<keyword evidence="8" id="KW-0067">ATP-binding</keyword>
<evidence type="ECO:0000313" key="14">
    <source>
        <dbReference type="EMBL" id="WDH82942.1"/>
    </source>
</evidence>
<evidence type="ECO:0000259" key="13">
    <source>
        <dbReference type="PROSITE" id="PS50885"/>
    </source>
</evidence>
<keyword evidence="9 12" id="KW-1133">Transmembrane helix</keyword>